<feature type="region of interest" description="Disordered" evidence="1">
    <location>
        <begin position="139"/>
        <end position="158"/>
    </location>
</feature>
<dbReference type="AlphaFoldDB" id="A0A8J5SDD4"/>
<proteinExistence type="predicted"/>
<organism evidence="2 3">
    <name type="scientific">Zizania palustris</name>
    <name type="common">Northern wild rice</name>
    <dbReference type="NCBI Taxonomy" id="103762"/>
    <lineage>
        <taxon>Eukaryota</taxon>
        <taxon>Viridiplantae</taxon>
        <taxon>Streptophyta</taxon>
        <taxon>Embryophyta</taxon>
        <taxon>Tracheophyta</taxon>
        <taxon>Spermatophyta</taxon>
        <taxon>Magnoliopsida</taxon>
        <taxon>Liliopsida</taxon>
        <taxon>Poales</taxon>
        <taxon>Poaceae</taxon>
        <taxon>BOP clade</taxon>
        <taxon>Oryzoideae</taxon>
        <taxon>Oryzeae</taxon>
        <taxon>Zizaniinae</taxon>
        <taxon>Zizania</taxon>
    </lineage>
</organism>
<dbReference type="Proteomes" id="UP000729402">
    <property type="component" value="Unassembled WGS sequence"/>
</dbReference>
<sequence length="198" mass="21263">MVAADLVMPQIPRAIEVVAAASSAFSSLVGWPASPWINTTVNLLPLILRDVPLLTAAAVVVPNPISRHPYFHPSATYYISPEGVSLLHVFFDLTSATPGARRRIVPCIRLSTASFDALVVLEGTGVAVIVGVPNELLRPSLPPRRPPPPGSMKTSPATPPTYGLRYYILLLCQGSKLDSGGLLSRLYDKLKAEECLKK</sequence>
<evidence type="ECO:0000256" key="1">
    <source>
        <dbReference type="SAM" id="MobiDB-lite"/>
    </source>
</evidence>
<gene>
    <name evidence="2" type="ORF">GUJ93_ZPchr0001g30261</name>
</gene>
<feature type="compositionally biased region" description="Pro residues" evidence="1">
    <location>
        <begin position="140"/>
        <end position="150"/>
    </location>
</feature>
<dbReference type="EMBL" id="JAAALK010000288">
    <property type="protein sequence ID" value="KAG8055461.1"/>
    <property type="molecule type" value="Genomic_DNA"/>
</dbReference>
<keyword evidence="3" id="KW-1185">Reference proteome</keyword>
<protein>
    <submittedName>
        <fullName evidence="2">Uncharacterized protein</fullName>
    </submittedName>
</protein>
<accession>A0A8J5SDD4</accession>
<name>A0A8J5SDD4_ZIZPA</name>
<reference evidence="2" key="1">
    <citation type="journal article" date="2021" name="bioRxiv">
        <title>Whole Genome Assembly and Annotation of Northern Wild Rice, Zizania palustris L., Supports a Whole Genome Duplication in the Zizania Genus.</title>
        <authorList>
            <person name="Haas M."/>
            <person name="Kono T."/>
            <person name="Macchietto M."/>
            <person name="Millas R."/>
            <person name="McGilp L."/>
            <person name="Shao M."/>
            <person name="Duquette J."/>
            <person name="Hirsch C.N."/>
            <person name="Kimball J."/>
        </authorList>
    </citation>
    <scope>NUCLEOTIDE SEQUENCE</scope>
    <source>
        <tissue evidence="2">Fresh leaf tissue</tissue>
    </source>
</reference>
<evidence type="ECO:0000313" key="3">
    <source>
        <dbReference type="Proteomes" id="UP000729402"/>
    </source>
</evidence>
<comment type="caution">
    <text evidence="2">The sequence shown here is derived from an EMBL/GenBank/DDBJ whole genome shotgun (WGS) entry which is preliminary data.</text>
</comment>
<evidence type="ECO:0000313" key="2">
    <source>
        <dbReference type="EMBL" id="KAG8055461.1"/>
    </source>
</evidence>
<reference evidence="2" key="2">
    <citation type="submission" date="2021-02" db="EMBL/GenBank/DDBJ databases">
        <authorList>
            <person name="Kimball J.A."/>
            <person name="Haas M.W."/>
            <person name="Macchietto M."/>
            <person name="Kono T."/>
            <person name="Duquette J."/>
            <person name="Shao M."/>
        </authorList>
    </citation>
    <scope>NUCLEOTIDE SEQUENCE</scope>
    <source>
        <tissue evidence="2">Fresh leaf tissue</tissue>
    </source>
</reference>